<comment type="function">
    <text evidence="1">Involved in the transposition of the insertion sequence.</text>
</comment>
<protein>
    <submittedName>
        <fullName evidence="4">Transposase InsO and inactivated derivatives</fullName>
    </submittedName>
</protein>
<dbReference type="InterPro" id="IPR025948">
    <property type="entry name" value="HTH-like_dom"/>
</dbReference>
<dbReference type="RefSeq" id="WP_176763040.1">
    <property type="nucleotide sequence ID" value="NZ_FMZL01000001.1"/>
</dbReference>
<dbReference type="SUPFAM" id="SSF53098">
    <property type="entry name" value="Ribonuclease H-like"/>
    <property type="match status" value="1"/>
</dbReference>
<dbReference type="PANTHER" id="PTHR46889:SF4">
    <property type="entry name" value="TRANSPOSASE INSO FOR INSERTION SEQUENCE ELEMENT IS911B-RELATED"/>
    <property type="match status" value="1"/>
</dbReference>
<reference evidence="5" key="1">
    <citation type="submission" date="2016-10" db="EMBL/GenBank/DDBJ databases">
        <authorList>
            <person name="Varghese N."/>
            <person name="Submissions S."/>
        </authorList>
    </citation>
    <scope>NUCLEOTIDE SEQUENCE [LARGE SCALE GENOMIC DNA]</scope>
    <source>
        <strain evidence="5">DSM 22619</strain>
    </source>
</reference>
<keyword evidence="5" id="KW-1185">Reference proteome</keyword>
<feature type="compositionally biased region" description="Basic and acidic residues" evidence="2">
    <location>
        <begin position="119"/>
        <end position="138"/>
    </location>
</feature>
<gene>
    <name evidence="4" type="ORF">SAMN04487824_101223</name>
</gene>
<evidence type="ECO:0000256" key="1">
    <source>
        <dbReference type="ARBA" id="ARBA00002286"/>
    </source>
</evidence>
<dbReference type="GO" id="GO:0015074">
    <property type="term" value="P:DNA integration"/>
    <property type="evidence" value="ECO:0007669"/>
    <property type="project" value="InterPro"/>
</dbReference>
<name>A0A1G6HXY1_9ACTN</name>
<dbReference type="Pfam" id="PF00665">
    <property type="entry name" value="rve"/>
    <property type="match status" value="1"/>
</dbReference>
<accession>A0A1G6HXY1</accession>
<proteinExistence type="predicted"/>
<dbReference type="Pfam" id="PF13333">
    <property type="entry name" value="rve_2"/>
    <property type="match status" value="1"/>
</dbReference>
<dbReference type="Pfam" id="PF13276">
    <property type="entry name" value="HTH_21"/>
    <property type="match status" value="1"/>
</dbReference>
<evidence type="ECO:0000313" key="5">
    <source>
        <dbReference type="Proteomes" id="UP000198528"/>
    </source>
</evidence>
<dbReference type="Proteomes" id="UP000198528">
    <property type="component" value="Unassembled WGS sequence"/>
</dbReference>
<dbReference type="InterPro" id="IPR048020">
    <property type="entry name" value="Transpos_IS3"/>
</dbReference>
<feature type="region of interest" description="Disordered" evidence="2">
    <location>
        <begin position="102"/>
        <end position="138"/>
    </location>
</feature>
<dbReference type="InterPro" id="IPR050900">
    <property type="entry name" value="Transposase_IS3/IS150/IS904"/>
</dbReference>
<dbReference type="PROSITE" id="PS50994">
    <property type="entry name" value="INTEGRASE"/>
    <property type="match status" value="1"/>
</dbReference>
<dbReference type="NCBIfam" id="NF033516">
    <property type="entry name" value="transpos_IS3"/>
    <property type="match status" value="1"/>
</dbReference>
<dbReference type="InterPro" id="IPR001584">
    <property type="entry name" value="Integrase_cat-core"/>
</dbReference>
<evidence type="ECO:0000256" key="2">
    <source>
        <dbReference type="SAM" id="MobiDB-lite"/>
    </source>
</evidence>
<dbReference type="PANTHER" id="PTHR46889">
    <property type="entry name" value="TRANSPOSASE INSF FOR INSERTION SEQUENCE IS3B-RELATED"/>
    <property type="match status" value="1"/>
</dbReference>
<evidence type="ECO:0000259" key="3">
    <source>
        <dbReference type="PROSITE" id="PS50994"/>
    </source>
</evidence>
<dbReference type="InterPro" id="IPR012337">
    <property type="entry name" value="RNaseH-like_sf"/>
</dbReference>
<dbReference type="AlphaFoldDB" id="A0A1G6HXY1"/>
<evidence type="ECO:0000313" key="4">
    <source>
        <dbReference type="EMBL" id="SDB99132.1"/>
    </source>
</evidence>
<sequence>MELLGKGAGADPANELTNREKTLLVESLRPKWGLSELLRALGMARSSHQYQPEAMRSPDRDAEAREMVSDANDCTYGRRRIHDEPEAQGHVVGERRIRRMMAEEGPGARGKAKPKRGHGSYEGEVSEHPGNKAGRDFEAGLPNFPWPADVTQFSIPAGRLCLSPVLDRLDGAIAGWTTSTSPDAEMANSMPGAALDATTDRERRHLVIHSDCGCHYRWPGWIGICEEAGMARSMSRRGCSLDDSRTGGFFGTMRNETFHGRDWAGVTLDELVKRIDAYMERHNTARVKRSLGSMSPLQYRRSLGLAA</sequence>
<dbReference type="EMBL" id="FMZL01000001">
    <property type="protein sequence ID" value="SDB99132.1"/>
    <property type="molecule type" value="Genomic_DNA"/>
</dbReference>
<feature type="domain" description="Integrase catalytic" evidence="3">
    <location>
        <begin position="138"/>
        <end position="304"/>
    </location>
</feature>
<organism evidence="4 5">
    <name type="scientific">Parafannyhessea umbonata</name>
    <dbReference type="NCBI Taxonomy" id="604330"/>
    <lineage>
        <taxon>Bacteria</taxon>
        <taxon>Bacillati</taxon>
        <taxon>Actinomycetota</taxon>
        <taxon>Coriobacteriia</taxon>
        <taxon>Coriobacteriales</taxon>
        <taxon>Atopobiaceae</taxon>
        <taxon>Parafannyhessea</taxon>
    </lineage>
</organism>